<evidence type="ECO:0000256" key="6">
    <source>
        <dbReference type="ARBA" id="ARBA00022670"/>
    </source>
</evidence>
<keyword evidence="5 10" id="KW-0031">Aminopeptidase</keyword>
<dbReference type="Proteomes" id="UP000322080">
    <property type="component" value="Unassembled WGS sequence"/>
</dbReference>
<comment type="cofactor">
    <cofactor evidence="3">
        <name>Zn(2+)</name>
        <dbReference type="ChEBI" id="CHEBI:29105"/>
    </cofactor>
</comment>
<evidence type="ECO:0000256" key="9">
    <source>
        <dbReference type="ARBA" id="ARBA00023049"/>
    </source>
</evidence>
<keyword evidence="11" id="KW-1185">Reference proteome</keyword>
<dbReference type="Gene3D" id="3.40.1830.10">
    <property type="entry name" value="Thermophilic metalloprotease (M29)"/>
    <property type="match status" value="1"/>
</dbReference>
<accession>A0A5D0RKT0</accession>
<comment type="cofactor">
    <cofactor evidence="2">
        <name>Mg(2+)</name>
        <dbReference type="ChEBI" id="CHEBI:18420"/>
    </cofactor>
</comment>
<keyword evidence="6" id="KW-0645">Protease</keyword>
<organism evidence="10 11">
    <name type="scientific">Maritimibacter fusiformis</name>
    <dbReference type="NCBI Taxonomy" id="2603819"/>
    <lineage>
        <taxon>Bacteria</taxon>
        <taxon>Pseudomonadati</taxon>
        <taxon>Pseudomonadota</taxon>
        <taxon>Alphaproteobacteria</taxon>
        <taxon>Rhodobacterales</taxon>
        <taxon>Roseobacteraceae</taxon>
        <taxon>Maritimibacter</taxon>
    </lineage>
</organism>
<dbReference type="PRINTS" id="PR00919">
    <property type="entry name" value="THERMOPTASE"/>
</dbReference>
<keyword evidence="9" id="KW-0482">Metalloprotease</keyword>
<reference evidence="10 11" key="1">
    <citation type="submission" date="2019-08" db="EMBL/GenBank/DDBJ databases">
        <title>Identification of a novel species of the genus Boseongicola.</title>
        <authorList>
            <person name="Zhang X.-Q."/>
        </authorList>
    </citation>
    <scope>NUCLEOTIDE SEQUENCE [LARGE SCALE GENOMIC DNA]</scope>
    <source>
        <strain evidence="10 11">HY14</strain>
    </source>
</reference>
<dbReference type="InterPro" id="IPR035097">
    <property type="entry name" value="M29_N-terminal"/>
</dbReference>
<dbReference type="Pfam" id="PF02073">
    <property type="entry name" value="Peptidase_M29"/>
    <property type="match status" value="1"/>
</dbReference>
<evidence type="ECO:0000313" key="10">
    <source>
        <dbReference type="EMBL" id="TYB82230.1"/>
    </source>
</evidence>
<gene>
    <name evidence="10" type="ORF">FVF75_05750</name>
</gene>
<dbReference type="SUPFAM" id="SSF144052">
    <property type="entry name" value="Thermophilic metalloprotease-like"/>
    <property type="match status" value="1"/>
</dbReference>
<dbReference type="InterPro" id="IPR052170">
    <property type="entry name" value="M29_Exopeptidase"/>
</dbReference>
<evidence type="ECO:0000256" key="5">
    <source>
        <dbReference type="ARBA" id="ARBA00022438"/>
    </source>
</evidence>
<comment type="caution">
    <text evidence="10">The sequence shown here is derived from an EMBL/GenBank/DDBJ whole genome shotgun (WGS) entry which is preliminary data.</text>
</comment>
<evidence type="ECO:0000256" key="2">
    <source>
        <dbReference type="ARBA" id="ARBA00001946"/>
    </source>
</evidence>
<dbReference type="GO" id="GO:0008237">
    <property type="term" value="F:metallopeptidase activity"/>
    <property type="evidence" value="ECO:0007669"/>
    <property type="project" value="UniProtKB-KW"/>
</dbReference>
<proteinExistence type="inferred from homology"/>
<dbReference type="PANTHER" id="PTHR34448">
    <property type="entry name" value="AMINOPEPTIDASE"/>
    <property type="match status" value="1"/>
</dbReference>
<evidence type="ECO:0000256" key="4">
    <source>
        <dbReference type="ARBA" id="ARBA00008236"/>
    </source>
</evidence>
<evidence type="ECO:0000313" key="11">
    <source>
        <dbReference type="Proteomes" id="UP000322080"/>
    </source>
</evidence>
<dbReference type="EMBL" id="VSIY01000004">
    <property type="protein sequence ID" value="TYB82230.1"/>
    <property type="molecule type" value="Genomic_DNA"/>
</dbReference>
<dbReference type="InterPro" id="IPR000787">
    <property type="entry name" value="Peptidase_M29"/>
</dbReference>
<comment type="cofactor">
    <cofactor evidence="1">
        <name>Co(2+)</name>
        <dbReference type="ChEBI" id="CHEBI:48828"/>
    </cofactor>
</comment>
<keyword evidence="7" id="KW-0479">Metal-binding</keyword>
<sequence length="404" mass="42875">MSFDDNLDRLARLCVGFGLQVKPGQELLITADIGAADLVRRITREAYGAGASNVQVFFADDAITLARFTHGSEDAIETAPGWLFEAMAGAMRNGSARLAIAGGTPGLLAEQDPGKVARANAAQSVAAKPFMEVVTSGLTNWNIVPFVTEGWAKQVYPDLPVAEAVETLWGHVFRALRLDHDDPVAAWQTVFDTLAKRREYLTERAFSALHFEGGGTDLTLGLAKGHVWAGGGLRLADGTGYAPNLPTEEVFTMPDRGRAEGRAVFTKPAVINGTIVEGLVVEFAGGKAVKITADKGEAVAQTYFTSDEGASRLGEVALVPESSPIARSDVLYFNTLFDENAACHIAFGNSYSMNLAPGADREAAGANESTIHMDCMIGGPELSVTGIASDGNRHPIMEKGEFVI</sequence>
<evidence type="ECO:0000256" key="8">
    <source>
        <dbReference type="ARBA" id="ARBA00022801"/>
    </source>
</evidence>
<keyword evidence="8" id="KW-0378">Hydrolase</keyword>
<dbReference type="AlphaFoldDB" id="A0A5D0RKT0"/>
<evidence type="ECO:0000256" key="3">
    <source>
        <dbReference type="ARBA" id="ARBA00001947"/>
    </source>
</evidence>
<comment type="similarity">
    <text evidence="4">Belongs to the peptidase M29 family.</text>
</comment>
<dbReference type="GO" id="GO:0006508">
    <property type="term" value="P:proteolysis"/>
    <property type="evidence" value="ECO:0007669"/>
    <property type="project" value="UniProtKB-KW"/>
</dbReference>
<dbReference type="GO" id="GO:0004177">
    <property type="term" value="F:aminopeptidase activity"/>
    <property type="evidence" value="ECO:0007669"/>
    <property type="project" value="UniProtKB-KW"/>
</dbReference>
<dbReference type="GO" id="GO:0046872">
    <property type="term" value="F:metal ion binding"/>
    <property type="evidence" value="ECO:0007669"/>
    <property type="project" value="UniProtKB-KW"/>
</dbReference>
<name>A0A5D0RKT0_9RHOB</name>
<protein>
    <submittedName>
        <fullName evidence="10">Aminopeptidase</fullName>
    </submittedName>
</protein>
<dbReference type="PANTHER" id="PTHR34448:SF3">
    <property type="entry name" value="AMINOPEPTIDASE AMPS"/>
    <property type="match status" value="1"/>
</dbReference>
<evidence type="ECO:0000256" key="1">
    <source>
        <dbReference type="ARBA" id="ARBA00001941"/>
    </source>
</evidence>
<evidence type="ECO:0000256" key="7">
    <source>
        <dbReference type="ARBA" id="ARBA00022723"/>
    </source>
</evidence>
<dbReference type="RefSeq" id="WP_148376993.1">
    <property type="nucleotide sequence ID" value="NZ_VSIY01000004.1"/>
</dbReference>